<feature type="binding site" evidence="5">
    <location>
        <begin position="146"/>
        <end position="150"/>
    </location>
    <ligand>
        <name>GTP</name>
        <dbReference type="ChEBI" id="CHEBI:37565"/>
    </ligand>
</feature>
<evidence type="ECO:0000256" key="2">
    <source>
        <dbReference type="ARBA" id="ARBA00022741"/>
    </source>
</evidence>
<dbReference type="PROSITE" id="PS01134">
    <property type="entry name" value="FTSZ_1"/>
    <property type="match status" value="1"/>
</dbReference>
<evidence type="ECO:0000313" key="9">
    <source>
        <dbReference type="Proteomes" id="UP000261764"/>
    </source>
</evidence>
<dbReference type="SMART" id="SM00864">
    <property type="entry name" value="Tubulin"/>
    <property type="match status" value="1"/>
</dbReference>
<feature type="binding site" evidence="5">
    <location>
        <position position="270"/>
    </location>
    <ligand>
        <name>GTP</name>
        <dbReference type="ChEBI" id="CHEBI:37565"/>
    </ligand>
</feature>
<proteinExistence type="inferred from homology"/>
<dbReference type="HAMAP" id="MF_00909">
    <property type="entry name" value="FtsZ"/>
    <property type="match status" value="1"/>
</dbReference>
<protein>
    <recommendedName>
        <fullName evidence="5 6">Cell division protein FtsZ</fullName>
    </recommendedName>
</protein>
<dbReference type="InterPro" id="IPR003008">
    <property type="entry name" value="Tubulin_FtsZ_GTPase"/>
</dbReference>
<evidence type="ECO:0000256" key="5">
    <source>
        <dbReference type="HAMAP-Rule" id="MF_00909"/>
    </source>
</evidence>
<dbReference type="CDD" id="cd02201">
    <property type="entry name" value="FtsZ_type1"/>
    <property type="match status" value="1"/>
</dbReference>
<comment type="function">
    <text evidence="5 6">Essential cell division protein that forms a contractile ring structure (Z ring) at the future cell division site. The regulation of the ring assembly controls the timing and the location of cell division. One of the functions of the FtsZ ring is to recruit other cell division proteins to the septum to produce a new cell wall between the dividing cells. Binds GTP and shows GTPase activity.</text>
</comment>
<evidence type="ECO:0000256" key="1">
    <source>
        <dbReference type="ARBA" id="ARBA00009690"/>
    </source>
</evidence>
<dbReference type="GO" id="GO:0032153">
    <property type="term" value="C:cell division site"/>
    <property type="evidence" value="ECO:0007669"/>
    <property type="project" value="UniProtKB-UniRule"/>
</dbReference>
<gene>
    <name evidence="5" type="primary">ftsZ</name>
    <name evidence="8" type="ORF">MAMA39_06100</name>
</gene>
<evidence type="ECO:0000259" key="7">
    <source>
        <dbReference type="SMART" id="SM00864"/>
    </source>
</evidence>
<dbReference type="PRINTS" id="PR00423">
    <property type="entry name" value="CELLDVISFTSZ"/>
</dbReference>
<evidence type="ECO:0000256" key="6">
    <source>
        <dbReference type="RuleBase" id="RU000631"/>
    </source>
</evidence>
<dbReference type="PROSITE" id="PS01135">
    <property type="entry name" value="FTSZ_2"/>
    <property type="match status" value="1"/>
</dbReference>
<dbReference type="PANTHER" id="PTHR30314">
    <property type="entry name" value="CELL DIVISION PROTEIN FTSZ-RELATED"/>
    <property type="match status" value="1"/>
</dbReference>
<accession>A0A292IJM0</accession>
<comment type="caution">
    <text evidence="5">Lacks conserved residue(s) required for the propagation of feature annotation.</text>
</comment>
<dbReference type="InterPro" id="IPR008280">
    <property type="entry name" value="Tub_FtsZ_C"/>
</dbReference>
<dbReference type="GO" id="GO:0000917">
    <property type="term" value="P:division septum assembly"/>
    <property type="evidence" value="ECO:0007669"/>
    <property type="project" value="UniProtKB-KW"/>
</dbReference>
<comment type="subcellular location">
    <subcellularLocation>
        <location evidence="5">Cytoplasm</location>
    </subcellularLocation>
    <text evidence="5">Assembles at midcell at the inner surface of the cytoplasmic membrane.</text>
</comment>
<feature type="domain" description="Tubulin/FtsZ GTPase" evidence="7">
    <location>
        <begin position="138"/>
        <end position="338"/>
    </location>
</feature>
<organism evidence="8 9">
    <name type="scientific">Mycoplasma amphoriforme A39</name>
    <dbReference type="NCBI Taxonomy" id="572419"/>
    <lineage>
        <taxon>Bacteria</taxon>
        <taxon>Bacillati</taxon>
        <taxon>Mycoplasmatota</taxon>
        <taxon>Mollicutes</taxon>
        <taxon>Mycoplasmataceae</taxon>
        <taxon>Mycoplasma</taxon>
    </lineage>
</organism>
<dbReference type="InterPro" id="IPR000158">
    <property type="entry name" value="Cell_div_FtsZ"/>
</dbReference>
<evidence type="ECO:0000256" key="3">
    <source>
        <dbReference type="ARBA" id="ARBA00023134"/>
    </source>
</evidence>
<keyword evidence="3 5" id="KW-0342">GTP-binding</keyword>
<name>A0A292IJM0_9MOLU</name>
<dbReference type="SUPFAM" id="SSF52490">
    <property type="entry name" value="Tubulin nucleotide-binding domain-like"/>
    <property type="match status" value="1"/>
</dbReference>
<reference evidence="8 9" key="1">
    <citation type="journal article" date="2015" name="Clin. Infect. Dis.">
        <title>Genomic Investigations unmask Mycoplasma amphoriforme, a new respiratory pathogen.</title>
        <authorList>
            <person name="Gillespie S.H."/>
            <person name="Ling C.L."/>
            <person name="Oravcova K."/>
            <person name="Pinheiro M."/>
            <person name="Wells L."/>
            <person name="Bryant J.M."/>
            <person name="McHugh T.D."/>
            <person name="Bebear C."/>
            <person name="Webster D."/>
            <person name="Harris S.R."/>
            <person name="Seth-Smith H.M."/>
            <person name="Thomson N.R."/>
        </authorList>
    </citation>
    <scope>NUCLEOTIDE SEQUENCE [LARGE SCALE GENOMIC DNA]</scope>
    <source>
        <strain evidence="8 9">A39</strain>
    </source>
</reference>
<dbReference type="KEGG" id="mamp:MAMA39_06100"/>
<dbReference type="InterPro" id="IPR036525">
    <property type="entry name" value="Tubulin/FtsZ_GTPase_sf"/>
</dbReference>
<evidence type="ECO:0000313" key="8">
    <source>
        <dbReference type="EMBL" id="CDN40727.1"/>
    </source>
</evidence>
<keyword evidence="5 6" id="KW-0131">Cell cycle</keyword>
<keyword evidence="2 5" id="KW-0547">Nucleotide-binding</keyword>
<dbReference type="GO" id="GO:0005737">
    <property type="term" value="C:cytoplasm"/>
    <property type="evidence" value="ECO:0007669"/>
    <property type="project" value="UniProtKB-SubCell"/>
</dbReference>
<dbReference type="GO" id="GO:0043093">
    <property type="term" value="P:FtsZ-dependent cytokinesis"/>
    <property type="evidence" value="ECO:0007669"/>
    <property type="project" value="UniProtKB-UniRule"/>
</dbReference>
<comment type="subunit">
    <text evidence="5">Homodimer. Polymerizes to form a dynamic ring structure in a strictly GTP-dependent manner. Interacts directly with several other division proteins.</text>
</comment>
<dbReference type="EMBL" id="HG937516">
    <property type="protein sequence ID" value="CDN40727.1"/>
    <property type="molecule type" value="Genomic_DNA"/>
</dbReference>
<comment type="similarity">
    <text evidence="1 5 6">Belongs to the FtsZ family.</text>
</comment>
<keyword evidence="5 6" id="KW-0132">Cell division</keyword>
<keyword evidence="5" id="KW-0963">Cytoplasm</keyword>
<feature type="binding site" evidence="5">
    <location>
        <position position="320"/>
    </location>
    <ligand>
        <name>GTP</name>
        <dbReference type="ChEBI" id="CHEBI:37565"/>
    </ligand>
</feature>
<dbReference type="RefSeq" id="WP_343251356.1">
    <property type="nucleotide sequence ID" value="NZ_HG937516.1"/>
</dbReference>
<sequence length="574" mass="64530">MKKTNRMNDALFHFDEINKTQLNETNLLKKQEPSHDPFLELPMLEANNLNNMHSNTSQTTASTELDQDLAYAKSLIDDDASEKKLTTQEMFEQEIQDFDNAKIDHDLMYPTKKNHEDDSHLIDENAIFNDAAKTFVPKIAVIGIGGAGNNIVEDLVSHKTNLKINCAVQFYQLNTDFQHLQSLRYGKNRLLIESNLTKGMGTGGDPEIGRKVTEENAAKIEEILRGVDLCMVVAGMGKGTGTGGAPVIAKIAKKMNILTLGFVTLPMHHEGKTTTDKALAGLAELNKTVDAISTLSNDQIMTSQHMALTTNPFERFKNSNQQIGLSIKIITDIILVPTFVNIDLADVKNFFARKNEIKSFLSMHVAFKKDEFNKMNEKLVRQLKYSLFDQDLKNASNVMILFKFGPNTPHNMVDKGMNEIRQIAKNENLQILFGIQEINDLEEEVGFDLIALQESAISIGTPKALSNRLKYSINNNYNSIVAIEQPNLLPSHSSGQRTRYWQKQNKSNTETTLVSYSIIEGSINELMKTKKTIIDTDSMSKIVNQSVKTFFHNTQKQNVQNVASTFRDSKLFEN</sequence>
<dbReference type="SUPFAM" id="SSF55307">
    <property type="entry name" value="Tubulin C-terminal domain-like"/>
    <property type="match status" value="1"/>
</dbReference>
<dbReference type="AlphaFoldDB" id="A0A292IJM0"/>
<dbReference type="GO" id="GO:0005525">
    <property type="term" value="F:GTP binding"/>
    <property type="evidence" value="ECO:0007669"/>
    <property type="project" value="UniProtKB-UniRule"/>
</dbReference>
<dbReference type="Pfam" id="PF00091">
    <property type="entry name" value="Tubulin"/>
    <property type="match status" value="1"/>
</dbReference>
<feature type="binding site" evidence="5">
    <location>
        <begin position="239"/>
        <end position="241"/>
    </location>
    <ligand>
        <name>GTP</name>
        <dbReference type="ChEBI" id="CHEBI:37565"/>
    </ligand>
</feature>
<keyword evidence="4 5" id="KW-0717">Septation</keyword>
<dbReference type="PANTHER" id="PTHR30314:SF3">
    <property type="entry name" value="MITOCHONDRIAL DIVISION PROTEIN FSZA"/>
    <property type="match status" value="1"/>
</dbReference>
<dbReference type="GO" id="GO:0051258">
    <property type="term" value="P:protein polymerization"/>
    <property type="evidence" value="ECO:0007669"/>
    <property type="project" value="UniProtKB-UniRule"/>
</dbReference>
<evidence type="ECO:0000256" key="4">
    <source>
        <dbReference type="ARBA" id="ARBA00023210"/>
    </source>
</evidence>
<dbReference type="Gene3D" id="3.40.50.1440">
    <property type="entry name" value="Tubulin/FtsZ, GTPase domain"/>
    <property type="match status" value="1"/>
</dbReference>
<dbReference type="InterPro" id="IPR020805">
    <property type="entry name" value="Cell_div_FtsZ_CS"/>
</dbReference>
<keyword evidence="9" id="KW-1185">Reference proteome</keyword>
<dbReference type="InterPro" id="IPR045061">
    <property type="entry name" value="FtsZ/CetZ"/>
</dbReference>
<dbReference type="Proteomes" id="UP000261764">
    <property type="component" value="Chromosome I"/>
</dbReference>
<dbReference type="GO" id="GO:0003924">
    <property type="term" value="F:GTPase activity"/>
    <property type="evidence" value="ECO:0007669"/>
    <property type="project" value="UniProtKB-UniRule"/>
</dbReference>